<dbReference type="RefSeq" id="WP_120245462.1">
    <property type="nucleotide sequence ID" value="NZ_RAPO01000003.1"/>
</dbReference>
<keyword evidence="2" id="KW-0472">Membrane</keyword>
<dbReference type="Proteomes" id="UP000283805">
    <property type="component" value="Unassembled WGS sequence"/>
</dbReference>
<keyword evidence="2" id="KW-0812">Transmembrane</keyword>
<name>A0A3R7DBL5_9EURY</name>
<reference evidence="3 4" key="1">
    <citation type="submission" date="2018-09" db="EMBL/GenBank/DDBJ databases">
        <title>Genomic Encyclopedia of Archaeal and Bacterial Type Strains, Phase II (KMG-II): from individual species to whole genera.</title>
        <authorList>
            <person name="Goeker M."/>
        </authorList>
    </citation>
    <scope>NUCLEOTIDE SEQUENCE [LARGE SCALE GENOMIC DNA]</scope>
    <source>
        <strain evidence="3 4">DSM 13151</strain>
    </source>
</reference>
<gene>
    <name evidence="3" type="ORF">ATJ93_3074</name>
</gene>
<evidence type="ECO:0000256" key="1">
    <source>
        <dbReference type="SAM" id="MobiDB-lite"/>
    </source>
</evidence>
<keyword evidence="4" id="KW-1185">Reference proteome</keyword>
<protein>
    <recommendedName>
        <fullName evidence="5">Flagellin-like protein</fullName>
    </recommendedName>
</protein>
<evidence type="ECO:0000313" key="3">
    <source>
        <dbReference type="EMBL" id="RKD93450.1"/>
    </source>
</evidence>
<organism evidence="3 4">
    <name type="scientific">Halopiger aswanensis</name>
    <dbReference type="NCBI Taxonomy" id="148449"/>
    <lineage>
        <taxon>Archaea</taxon>
        <taxon>Methanobacteriati</taxon>
        <taxon>Methanobacteriota</taxon>
        <taxon>Stenosarchaea group</taxon>
        <taxon>Halobacteria</taxon>
        <taxon>Halobacteriales</taxon>
        <taxon>Natrialbaceae</taxon>
        <taxon>Halopiger</taxon>
    </lineage>
</organism>
<feature type="transmembrane region" description="Helical" evidence="2">
    <location>
        <begin position="12"/>
        <end position="39"/>
    </location>
</feature>
<evidence type="ECO:0008006" key="5">
    <source>
        <dbReference type="Google" id="ProtNLM"/>
    </source>
</evidence>
<feature type="region of interest" description="Disordered" evidence="1">
    <location>
        <begin position="48"/>
        <end position="68"/>
    </location>
</feature>
<dbReference type="EMBL" id="RAPO01000003">
    <property type="protein sequence ID" value="RKD93450.1"/>
    <property type="molecule type" value="Genomic_DNA"/>
</dbReference>
<comment type="caution">
    <text evidence="3">The sequence shown here is derived from an EMBL/GenBank/DDBJ whole genome shotgun (WGS) entry which is preliminary data.</text>
</comment>
<accession>A0A3R7DBL5</accession>
<feature type="compositionally biased region" description="Low complexity" evidence="1">
    <location>
        <begin position="52"/>
        <end position="68"/>
    </location>
</feature>
<keyword evidence="2" id="KW-1133">Transmembrane helix</keyword>
<dbReference type="AlphaFoldDB" id="A0A3R7DBL5"/>
<proteinExistence type="predicted"/>
<sequence>MSLTATAIAASIVAFSLTSGIAAVASGMLTLFVLVIVGFTALSQTDGDWADAQPAQSSPSAGAEPSDD</sequence>
<evidence type="ECO:0000256" key="2">
    <source>
        <dbReference type="SAM" id="Phobius"/>
    </source>
</evidence>
<evidence type="ECO:0000313" key="4">
    <source>
        <dbReference type="Proteomes" id="UP000283805"/>
    </source>
</evidence>